<accession>A0ACC0ZPP3</accession>
<reference evidence="2" key="1">
    <citation type="journal article" date="2023" name="G3 (Bethesda)">
        <title>Genome assembly and association tests identify interacting loci associated with vigor, precocity, and sex in interspecific pistachio rootstocks.</title>
        <authorList>
            <person name="Palmer W."/>
            <person name="Jacygrad E."/>
            <person name="Sagayaradj S."/>
            <person name="Cavanaugh K."/>
            <person name="Han R."/>
            <person name="Bertier L."/>
            <person name="Beede B."/>
            <person name="Kafkas S."/>
            <person name="Golino D."/>
            <person name="Preece J."/>
            <person name="Michelmore R."/>
        </authorList>
    </citation>
    <scope>NUCLEOTIDE SEQUENCE [LARGE SCALE GENOMIC DNA]</scope>
</reference>
<protein>
    <submittedName>
        <fullName evidence="1">Uncharacterized protein</fullName>
    </submittedName>
</protein>
<gene>
    <name evidence="1" type="ORF">Pint_02016</name>
</gene>
<dbReference type="Proteomes" id="UP001163603">
    <property type="component" value="Chromosome 1"/>
</dbReference>
<evidence type="ECO:0000313" key="1">
    <source>
        <dbReference type="EMBL" id="KAJ0054051.1"/>
    </source>
</evidence>
<dbReference type="EMBL" id="CM047736">
    <property type="protein sequence ID" value="KAJ0054051.1"/>
    <property type="molecule type" value="Genomic_DNA"/>
</dbReference>
<evidence type="ECO:0000313" key="2">
    <source>
        <dbReference type="Proteomes" id="UP001163603"/>
    </source>
</evidence>
<sequence>MFHNTKLQVFELGVFMVAAGFFEYGVLDFAVRFKG</sequence>
<keyword evidence="2" id="KW-1185">Reference proteome</keyword>
<proteinExistence type="predicted"/>
<name>A0ACC0ZPP3_9ROSI</name>
<organism evidence="1 2">
    <name type="scientific">Pistacia integerrima</name>
    <dbReference type="NCBI Taxonomy" id="434235"/>
    <lineage>
        <taxon>Eukaryota</taxon>
        <taxon>Viridiplantae</taxon>
        <taxon>Streptophyta</taxon>
        <taxon>Embryophyta</taxon>
        <taxon>Tracheophyta</taxon>
        <taxon>Spermatophyta</taxon>
        <taxon>Magnoliopsida</taxon>
        <taxon>eudicotyledons</taxon>
        <taxon>Gunneridae</taxon>
        <taxon>Pentapetalae</taxon>
        <taxon>rosids</taxon>
        <taxon>malvids</taxon>
        <taxon>Sapindales</taxon>
        <taxon>Anacardiaceae</taxon>
        <taxon>Pistacia</taxon>
    </lineage>
</organism>
<comment type="caution">
    <text evidence="1">The sequence shown here is derived from an EMBL/GenBank/DDBJ whole genome shotgun (WGS) entry which is preliminary data.</text>
</comment>